<name>A0A817RIY5_9BILA</name>
<dbReference type="GO" id="GO:0016020">
    <property type="term" value="C:membrane"/>
    <property type="evidence" value="ECO:0007669"/>
    <property type="project" value="UniProtKB-SubCell"/>
</dbReference>
<dbReference type="GO" id="GO:0004930">
    <property type="term" value="F:G protein-coupled receptor activity"/>
    <property type="evidence" value="ECO:0007669"/>
    <property type="project" value="InterPro"/>
</dbReference>
<evidence type="ECO:0000256" key="3">
    <source>
        <dbReference type="ARBA" id="ARBA00022989"/>
    </source>
</evidence>
<dbReference type="SUPFAM" id="SSF81321">
    <property type="entry name" value="Family A G protein-coupled receptor-like"/>
    <property type="match status" value="1"/>
</dbReference>
<dbReference type="Pfam" id="PF00001">
    <property type="entry name" value="7tm_1"/>
    <property type="match status" value="1"/>
</dbReference>
<feature type="transmembrane region" description="Helical" evidence="5">
    <location>
        <begin position="265"/>
        <end position="284"/>
    </location>
</feature>
<evidence type="ECO:0000256" key="1">
    <source>
        <dbReference type="ARBA" id="ARBA00004370"/>
    </source>
</evidence>
<sequence>MTVVAIPIIGQFWIYLVSNVESLLCSIFVLYYLLFDQNLRQRLHNHVVIVILIINFVTEVTDIPWIIYQYIYGVVLLFTPFFCHTWKCIDSTTYSTTARLVAWASVERHILIFHTNWITTKKRKILLHYLPIIAIVTYGVALFTITHFFLSCVRPLNPNSLYCGFYSCIYNSGAYSMFEFITGGITNGFIIATFSAALLARIIRKKLRLNQEVNWRKQRKMTIQLISITLLFYIFYLPSVIASILGSFGILGVHAETLAAYGSFFSYYINFLLAAVCAGTLPHLKIKIKNTIRFWTLHRLTTPTVPMINSIEHNQTGRNCHSMRIDNLSRQPARRFNK</sequence>
<accession>A0A817RIY5</accession>
<evidence type="ECO:0000256" key="4">
    <source>
        <dbReference type="ARBA" id="ARBA00023136"/>
    </source>
</evidence>
<feature type="transmembrane region" description="Helical" evidence="5">
    <location>
        <begin position="223"/>
        <end position="245"/>
    </location>
</feature>
<feature type="transmembrane region" description="Helical" evidence="5">
    <location>
        <begin position="71"/>
        <end position="89"/>
    </location>
</feature>
<dbReference type="InterPro" id="IPR017452">
    <property type="entry name" value="GPCR_Rhodpsn_7TM"/>
</dbReference>
<evidence type="ECO:0000256" key="2">
    <source>
        <dbReference type="ARBA" id="ARBA00022692"/>
    </source>
</evidence>
<dbReference type="InterPro" id="IPR000276">
    <property type="entry name" value="GPCR_Rhodpsn"/>
</dbReference>
<evidence type="ECO:0000313" key="7">
    <source>
        <dbReference type="EMBL" id="CAF3264289.1"/>
    </source>
</evidence>
<dbReference type="EMBL" id="CAJNXB010002622">
    <property type="protein sequence ID" value="CAF3264289.1"/>
    <property type="molecule type" value="Genomic_DNA"/>
</dbReference>
<organism evidence="7 8">
    <name type="scientific">Rotaria socialis</name>
    <dbReference type="NCBI Taxonomy" id="392032"/>
    <lineage>
        <taxon>Eukaryota</taxon>
        <taxon>Metazoa</taxon>
        <taxon>Spiralia</taxon>
        <taxon>Gnathifera</taxon>
        <taxon>Rotifera</taxon>
        <taxon>Eurotatoria</taxon>
        <taxon>Bdelloidea</taxon>
        <taxon>Philodinida</taxon>
        <taxon>Philodinidae</taxon>
        <taxon>Rotaria</taxon>
    </lineage>
</organism>
<protein>
    <recommendedName>
        <fullName evidence="6">G-protein coupled receptors family 1 profile domain-containing protein</fullName>
    </recommendedName>
</protein>
<dbReference type="CDD" id="cd00637">
    <property type="entry name" value="7tm_classA_rhodopsin-like"/>
    <property type="match status" value="1"/>
</dbReference>
<comment type="subcellular location">
    <subcellularLocation>
        <location evidence="1">Membrane</location>
    </subcellularLocation>
</comment>
<evidence type="ECO:0000256" key="5">
    <source>
        <dbReference type="SAM" id="Phobius"/>
    </source>
</evidence>
<evidence type="ECO:0000313" key="8">
    <source>
        <dbReference type="Proteomes" id="UP000663825"/>
    </source>
</evidence>
<reference evidence="7" key="1">
    <citation type="submission" date="2021-02" db="EMBL/GenBank/DDBJ databases">
        <authorList>
            <person name="Nowell W R."/>
        </authorList>
    </citation>
    <scope>NUCLEOTIDE SEQUENCE</scope>
</reference>
<dbReference type="PROSITE" id="PS50262">
    <property type="entry name" value="G_PROTEIN_RECEP_F1_2"/>
    <property type="match status" value="1"/>
</dbReference>
<feature type="transmembrane region" description="Helical" evidence="5">
    <location>
        <begin position="12"/>
        <end position="35"/>
    </location>
</feature>
<gene>
    <name evidence="7" type="ORF">TIS948_LOCUS15968</name>
</gene>
<feature type="transmembrane region" description="Helical" evidence="5">
    <location>
        <begin position="180"/>
        <end position="203"/>
    </location>
</feature>
<proteinExistence type="predicted"/>
<feature type="transmembrane region" description="Helical" evidence="5">
    <location>
        <begin position="47"/>
        <end position="65"/>
    </location>
</feature>
<comment type="caution">
    <text evidence="7">The sequence shown here is derived from an EMBL/GenBank/DDBJ whole genome shotgun (WGS) entry which is preliminary data.</text>
</comment>
<dbReference type="OrthoDB" id="10057171at2759"/>
<keyword evidence="4 5" id="KW-0472">Membrane</keyword>
<keyword evidence="2 5" id="KW-0812">Transmembrane</keyword>
<dbReference type="AlphaFoldDB" id="A0A817RIY5"/>
<dbReference type="Proteomes" id="UP000663825">
    <property type="component" value="Unassembled WGS sequence"/>
</dbReference>
<evidence type="ECO:0000259" key="6">
    <source>
        <dbReference type="PROSITE" id="PS50262"/>
    </source>
</evidence>
<feature type="domain" description="G-protein coupled receptors family 1 profile" evidence="6">
    <location>
        <begin position="25"/>
        <end position="285"/>
    </location>
</feature>
<feature type="transmembrane region" description="Helical" evidence="5">
    <location>
        <begin position="126"/>
        <end position="150"/>
    </location>
</feature>
<keyword evidence="3 5" id="KW-1133">Transmembrane helix</keyword>
<dbReference type="Gene3D" id="1.20.1070.10">
    <property type="entry name" value="Rhodopsin 7-helix transmembrane proteins"/>
    <property type="match status" value="1"/>
</dbReference>